<protein>
    <submittedName>
        <fullName evidence="2">Uncharacterized protein</fullName>
    </submittedName>
</protein>
<keyword evidence="1" id="KW-0472">Membrane</keyword>
<organism evidence="2 3">
    <name type="scientific">[Actinomadura] parvosata subsp. kistnae</name>
    <dbReference type="NCBI Taxonomy" id="1909395"/>
    <lineage>
        <taxon>Bacteria</taxon>
        <taxon>Bacillati</taxon>
        <taxon>Actinomycetota</taxon>
        <taxon>Actinomycetes</taxon>
        <taxon>Streptosporangiales</taxon>
        <taxon>Streptosporangiaceae</taxon>
        <taxon>Nonomuraea</taxon>
    </lineage>
</organism>
<dbReference type="RefSeq" id="WP_080043958.1">
    <property type="nucleotide sequence ID" value="NZ_CP017717.1"/>
</dbReference>
<dbReference type="Proteomes" id="UP000190797">
    <property type="component" value="Chromosome"/>
</dbReference>
<reference evidence="3" key="1">
    <citation type="journal article" date="2017" name="Med. Chem. Commun.">
        <title>Nonomuraea sp. ATCC 55076 harbours the largest actinomycete chromosome to date and the kistamicin biosynthetic gene cluster.</title>
        <authorList>
            <person name="Nazari B."/>
            <person name="Forneris C.C."/>
            <person name="Gibson M.I."/>
            <person name="Moon K."/>
            <person name="Schramma K.R."/>
            <person name="Seyedsayamdost M.R."/>
        </authorList>
    </citation>
    <scope>NUCLEOTIDE SEQUENCE [LARGE SCALE GENOMIC DNA]</scope>
    <source>
        <strain evidence="3">ATCC 55076</strain>
    </source>
</reference>
<dbReference type="KEGG" id="noa:BKM31_44810"/>
<dbReference type="STRING" id="1909395.BKM31_44810"/>
<evidence type="ECO:0000256" key="1">
    <source>
        <dbReference type="SAM" id="Phobius"/>
    </source>
</evidence>
<dbReference type="AlphaFoldDB" id="A0A1V0ABR0"/>
<gene>
    <name evidence="2" type="ORF">BKM31_44810</name>
</gene>
<proteinExistence type="predicted"/>
<keyword evidence="1" id="KW-0812">Transmembrane</keyword>
<keyword evidence="1" id="KW-1133">Transmembrane helix</keyword>
<evidence type="ECO:0000313" key="2">
    <source>
        <dbReference type="EMBL" id="AQZ67645.1"/>
    </source>
</evidence>
<feature type="transmembrane region" description="Helical" evidence="1">
    <location>
        <begin position="6"/>
        <end position="24"/>
    </location>
</feature>
<dbReference type="EMBL" id="CP017717">
    <property type="protein sequence ID" value="AQZ67645.1"/>
    <property type="molecule type" value="Genomic_DNA"/>
</dbReference>
<sequence length="96" mass="10627">MTDPNIISYLLNAGFGGVILFLFLKGYVFGKPSMDKETRTADQWRKLYETERAAHELTRKGHAEETRAALQSAAEGSKTAAVLLAEIKSRLSEGPR</sequence>
<dbReference type="OrthoDB" id="9943277at2"/>
<name>A0A1V0ABR0_9ACTN</name>
<keyword evidence="3" id="KW-1185">Reference proteome</keyword>
<accession>A0A1V0ABR0</accession>
<evidence type="ECO:0000313" key="3">
    <source>
        <dbReference type="Proteomes" id="UP000190797"/>
    </source>
</evidence>